<dbReference type="FunFam" id="2.40.40.20:FF:000019">
    <property type="entry name" value="DNA-directed RNA polymerase II subunit RPB1"/>
    <property type="match status" value="1"/>
</dbReference>
<sequence length="1767" mass="195557">MDNSSAPQRRVKQLQFGLLSPEEIKAWSVCRVDFPETYENGRPKLGGLLDPRMGTVDRNLKCLTCQESMNDCVGHFGHVELQRAVFHIGFMARIKKILECVCHSCAKLKVDTDNPRFLQTQFIKDPSKRLRAVWELCKGKQMCEGSVIEASGQKAATADDSQNVSSSSQKRSGCGAVQPSYKKEGLKFVATFKQQQQFEESAEPNKDIFNGHKVYNIFKRISDDDCRRLGLDPEWARPDWMLISVLPVPPPPVRPSIQVDGASRGEDDLTYKLADIIKANQNLKNHVDDSPAHIIAEYEALLQYHVVTYMNNDVSGIPQATQKSGRPIKSIRARLKGKEGRLRGNLMGKRVDFSARTVITGDPNISLDEVGVPRTIAKTLTFPEIVTPFNFQQLQEAVDNGPNEHPGARYVIRQNGDRIDLSRAGAIELQLNVGDKVERHIRDGDIVLFNRQPSLHKMSMMGHRVRVMPYSTFRLNLSVTSPYNADFDGDEMNLHVPQSYETKAELSEICMVPRQIVSPQANRPVMGIVQDTLCGVRKFTKRDSFLTKEMVMSLCMWVRDWDGQLPQPAIIKPVPLWTGKQIFSLIIPPGTNMIGYHSQHPDNESSDISPGDTKVVIYDGELVCGIICKKTVGTSQNSLIHVIWKEHGPEKTRNFFDGCQAVVNNWLFSYGFSIGIGDTIADAQTMQVVATTISNAKNKVTEYISQAHRNVLQPSPGMTIQESFESRVNQELNRARDIAGASAQKSLNDANNVKQMVVAGSKGSFINISQMTACVGQQNVEGRRIPFGFKYRTLPHFTKDDQSPESRGFVENSYLRGLTPSELFFHAMGGREGLIDTAVKTAETGYIQRRLVKALEDVSVGYDCSVRNALGQVLQFAYGEDGMDGTSMERQTLDSLRLNEDKFKMKYKIDVSDSKYQLSPKTVKPEILQEMVQTPEIQLLLDEEFEQLSRDRALLRDHIFRKGDNQWPLPVNISRLIWNAQCIFKVKKNERSDLRPADIVRSVQELASKINIINTQDKCTAELKENASLLFRILLRSVLATKRILQEFHLTKAAFSWILGEIESKFHQSMVAPNEMVGTIAAQSIGEPATQMTLNTFHYAGVSSKNVTLGVPRLKEIINVARNNKTPSTTIYLKGDYAKLPQKAKEVQAAIEYTTLRKVADRTEIWYDPDIENTRIVEDEDTVLAYYSLMVDEDFSRYSPWVLRIVLDRRMMLDKETKPQLIVSRLKEEFQNDLDICSSDENAPVPVIRIRILRNEEDVDQDALDEEDTILRKLEAHILNQIPLRGIEGINRVFMVEKKNVALNDQGDYEQFSEWVLETDGINLKNVMTVDNVDAGRTYSNNIVEITETLGIEAGRAALLKELRNVIEFDGSYVNYRHLSMLCDVMTKHGILMAITRHGINRAETSALARSSFEETVEILMEAAACAELDQCQGVAENIIMGQVAPLGTGNFKVMLDEKSLNAMAMKAGIRARDKYGSATPGAFTPYVNPEKTPFYPSGANGFANGGGDAMFSPIISAGAYMNGGFSPVPIGASAASPAFMGGAGAQSPFVPKSPQYSPTSPGYSPTSPGYSPTSPGYSPTSPGYSPTSPSYSPTSPGYSPTSPGYSPTSPSYSPTSPSYSPTSPSYSPTSPSYSPTSPSYSPTSPAYSPTSPSYSPTSPAYSPTSPSYSPTSPAYSPTSPSYSPTSPKYSPTSPSYSPTSPSYSPTSPKYSPTSPQYSPTSPQYSPTSPQYSPTSPQYAATSPAYQGSSATAAKQKSSANGSNETK</sequence>
<evidence type="ECO:0000256" key="1">
    <source>
        <dbReference type="ARBA" id="ARBA00004123"/>
    </source>
</evidence>
<dbReference type="EC" id="2.7.7.6" evidence="15"/>
<comment type="function">
    <text evidence="15">DNA-dependent RNA polymerase catalyzes the transcription of DNA into RNA using the four ribonucleoside triphosphates as substrates.</text>
</comment>
<dbReference type="FunFam" id="1.10.132.30:FF:000001">
    <property type="entry name" value="DNA-directed RNA polymerase subunit"/>
    <property type="match status" value="1"/>
</dbReference>
<dbReference type="Pfam" id="PF04997">
    <property type="entry name" value="RNA_pol_Rpb1_1"/>
    <property type="match status" value="1"/>
</dbReference>
<dbReference type="SMART" id="SM00663">
    <property type="entry name" value="RPOLA_N"/>
    <property type="match status" value="1"/>
</dbReference>
<evidence type="ECO:0000256" key="6">
    <source>
        <dbReference type="ARBA" id="ARBA00022695"/>
    </source>
</evidence>
<dbReference type="Gene3D" id="4.10.860.120">
    <property type="entry name" value="RNA polymerase II, clamp domain"/>
    <property type="match status" value="1"/>
</dbReference>
<comment type="catalytic activity">
    <reaction evidence="14 15">
        <text>RNA(n) + a ribonucleoside 5'-triphosphate = RNA(n+1) + diphosphate</text>
        <dbReference type="Rhea" id="RHEA:21248"/>
        <dbReference type="Rhea" id="RHEA-COMP:14527"/>
        <dbReference type="Rhea" id="RHEA-COMP:17342"/>
        <dbReference type="ChEBI" id="CHEBI:33019"/>
        <dbReference type="ChEBI" id="CHEBI:61557"/>
        <dbReference type="ChEBI" id="CHEBI:140395"/>
        <dbReference type="EC" id="2.7.7.6"/>
    </reaction>
</comment>
<proteinExistence type="inferred from homology"/>
<dbReference type="FunFam" id="4.10.860.120:FF:000003">
    <property type="entry name" value="DNA-directed RNA polymerase subunit"/>
    <property type="match status" value="1"/>
</dbReference>
<dbReference type="PROSITE" id="PS00115">
    <property type="entry name" value="RNA_POL_II_REPEAT"/>
    <property type="match status" value="7"/>
</dbReference>
<feature type="region of interest" description="Disordered" evidence="16">
    <location>
        <begin position="154"/>
        <end position="177"/>
    </location>
</feature>
<feature type="region of interest" description="Disordered" evidence="16">
    <location>
        <begin position="1551"/>
        <end position="1767"/>
    </location>
</feature>
<evidence type="ECO:0000256" key="3">
    <source>
        <dbReference type="ARBA" id="ARBA00022478"/>
    </source>
</evidence>
<reference evidence="18" key="1">
    <citation type="journal article" date="2013" name="Protist">
        <title>Obligately phagotrophic aphelids turned out to branch with the earliest-diverging fungi.</title>
        <authorList>
            <person name="Karpov S.A."/>
            <person name="Mikhailov K.V."/>
            <person name="Mirzaeva G.S."/>
            <person name="Mirabdullaev I.M."/>
            <person name="Mamkaeva K.A."/>
            <person name="Titova N.N."/>
            <person name="Aleoshin V.V."/>
        </authorList>
    </citation>
    <scope>NUCLEOTIDE SEQUENCE</scope>
</reference>
<feature type="compositionally biased region" description="Low complexity" evidence="16">
    <location>
        <begin position="161"/>
        <end position="172"/>
    </location>
</feature>
<keyword evidence="9" id="KW-0862">Zinc</keyword>
<keyword evidence="7" id="KW-0479">Metal-binding</keyword>
<dbReference type="InterPro" id="IPR000722">
    <property type="entry name" value="RNA_pol_asu"/>
</dbReference>
<dbReference type="InterPro" id="IPR045867">
    <property type="entry name" value="DNA-dir_RpoC_beta_prime"/>
</dbReference>
<feature type="compositionally biased region" description="Polar residues" evidence="16">
    <location>
        <begin position="1738"/>
        <end position="1748"/>
    </location>
</feature>
<keyword evidence="5 15" id="KW-0808">Transferase</keyword>
<feature type="compositionally biased region" description="Low complexity" evidence="16">
    <location>
        <begin position="1554"/>
        <end position="1737"/>
    </location>
</feature>
<keyword evidence="6 15" id="KW-0548">Nucleotidyltransferase</keyword>
<dbReference type="InterPro" id="IPR000684">
    <property type="entry name" value="RNA_pol_II_repeat_euk"/>
</dbReference>
<dbReference type="Pfam" id="PF04998">
    <property type="entry name" value="RNA_pol_Rpb1_5"/>
    <property type="match status" value="1"/>
</dbReference>
<dbReference type="InterPro" id="IPR044893">
    <property type="entry name" value="RNA_pol_Rpb1_clamp_domain"/>
</dbReference>
<dbReference type="GO" id="GO:0046872">
    <property type="term" value="F:metal ion binding"/>
    <property type="evidence" value="ECO:0007669"/>
    <property type="project" value="UniProtKB-KW"/>
</dbReference>
<dbReference type="Pfam" id="PF04983">
    <property type="entry name" value="RNA_pol_Rpb1_3"/>
    <property type="match status" value="1"/>
</dbReference>
<dbReference type="GO" id="GO:0003677">
    <property type="term" value="F:DNA binding"/>
    <property type="evidence" value="ECO:0007669"/>
    <property type="project" value="UniProtKB-KW"/>
</dbReference>
<evidence type="ECO:0000256" key="13">
    <source>
        <dbReference type="ARBA" id="ARBA00023242"/>
    </source>
</evidence>
<dbReference type="InterPro" id="IPR007080">
    <property type="entry name" value="RNA_pol_Rpb1_1"/>
</dbReference>
<dbReference type="OrthoDB" id="270392at2759"/>
<dbReference type="InterPro" id="IPR006592">
    <property type="entry name" value="RNA_pol_N"/>
</dbReference>
<evidence type="ECO:0000256" key="2">
    <source>
        <dbReference type="ARBA" id="ARBA00006460"/>
    </source>
</evidence>
<dbReference type="Gene3D" id="1.10.274.100">
    <property type="entry name" value="RNA polymerase Rpb1, domain 3"/>
    <property type="match status" value="1"/>
</dbReference>
<dbReference type="InterPro" id="IPR007075">
    <property type="entry name" value="RNA_pol_Rpb1_6"/>
</dbReference>
<evidence type="ECO:0000256" key="10">
    <source>
        <dbReference type="ARBA" id="ARBA00022842"/>
    </source>
</evidence>
<dbReference type="NCBIfam" id="NF006336">
    <property type="entry name" value="PRK08566.1"/>
    <property type="match status" value="1"/>
</dbReference>
<dbReference type="CDD" id="cd02584">
    <property type="entry name" value="RNAP_II_Rpb1_C"/>
    <property type="match status" value="1"/>
</dbReference>
<dbReference type="InterPro" id="IPR038593">
    <property type="entry name" value="RNA_pol_Rpb1_7_sf"/>
</dbReference>
<evidence type="ECO:0000313" key="18">
    <source>
        <dbReference type="EMBL" id="AFV31135.1"/>
    </source>
</evidence>
<dbReference type="Pfam" id="PF00623">
    <property type="entry name" value="RNA_pol_Rpb1_2"/>
    <property type="match status" value="1"/>
</dbReference>
<keyword evidence="10" id="KW-0460">Magnesium</keyword>
<dbReference type="PANTHER" id="PTHR19376:SF37">
    <property type="entry name" value="DNA-DIRECTED RNA POLYMERASE II SUBUNIT RPB1"/>
    <property type="match status" value="1"/>
</dbReference>
<dbReference type="Gene3D" id="6.10.250.2940">
    <property type="match status" value="1"/>
</dbReference>
<dbReference type="InterPro" id="IPR007081">
    <property type="entry name" value="RNA_pol_Rpb1_5"/>
</dbReference>
<keyword evidence="8" id="KW-0677">Repeat</keyword>
<evidence type="ECO:0000256" key="8">
    <source>
        <dbReference type="ARBA" id="ARBA00022737"/>
    </source>
</evidence>
<evidence type="ECO:0000256" key="15">
    <source>
        <dbReference type="RuleBase" id="RU004279"/>
    </source>
</evidence>
<evidence type="ECO:0000256" key="14">
    <source>
        <dbReference type="ARBA" id="ARBA00048552"/>
    </source>
</evidence>
<evidence type="ECO:0000256" key="9">
    <source>
        <dbReference type="ARBA" id="ARBA00022833"/>
    </source>
</evidence>
<dbReference type="Gene3D" id="1.10.132.30">
    <property type="match status" value="1"/>
</dbReference>
<keyword evidence="4" id="KW-0597">Phosphoprotein</keyword>
<organism evidence="18">
    <name type="scientific">Amoeboaphelidium protococcarum</name>
    <dbReference type="NCBI Taxonomy" id="1243177"/>
    <lineage>
        <taxon>Eukaryota</taxon>
        <taxon>Aphelida</taxon>
        <taxon>Aphelidea</taxon>
        <taxon>Amoeboaphelidium</taxon>
    </lineage>
</organism>
<dbReference type="Gene3D" id="6.20.50.80">
    <property type="match status" value="1"/>
</dbReference>
<dbReference type="Pfam" id="PF04990">
    <property type="entry name" value="RNA_pol_Rpb1_7"/>
    <property type="match status" value="1"/>
</dbReference>
<dbReference type="FunFam" id="1.10.274.100:FF:000001">
    <property type="entry name" value="DNA-directed RNA polymerase subunit"/>
    <property type="match status" value="1"/>
</dbReference>
<dbReference type="Pfam" id="PF04992">
    <property type="entry name" value="RNA_pol_Rpb1_6"/>
    <property type="match status" value="1"/>
</dbReference>
<dbReference type="CDD" id="cd02733">
    <property type="entry name" value="RNAP_II_RPB1_N"/>
    <property type="match status" value="1"/>
</dbReference>
<evidence type="ECO:0000256" key="16">
    <source>
        <dbReference type="SAM" id="MobiDB-lite"/>
    </source>
</evidence>
<keyword evidence="13" id="KW-0539">Nucleus</keyword>
<feature type="domain" description="RNA polymerase N-terminal" evidence="17">
    <location>
        <begin position="239"/>
        <end position="540"/>
    </location>
</feature>
<evidence type="ECO:0000256" key="4">
    <source>
        <dbReference type="ARBA" id="ARBA00022553"/>
    </source>
</evidence>
<dbReference type="GO" id="GO:0003899">
    <property type="term" value="F:DNA-directed RNA polymerase activity"/>
    <property type="evidence" value="ECO:0007669"/>
    <property type="project" value="UniProtKB-EC"/>
</dbReference>
<dbReference type="PANTHER" id="PTHR19376">
    <property type="entry name" value="DNA-DIRECTED RNA POLYMERASE"/>
    <property type="match status" value="1"/>
</dbReference>
<keyword evidence="11" id="KW-0238">DNA-binding</keyword>
<evidence type="ECO:0000256" key="5">
    <source>
        <dbReference type="ARBA" id="ARBA00022679"/>
    </source>
</evidence>
<keyword evidence="12 15" id="KW-0804">Transcription</keyword>
<dbReference type="InterPro" id="IPR038120">
    <property type="entry name" value="Rpb1_funnel_sf"/>
</dbReference>
<dbReference type="InterPro" id="IPR042102">
    <property type="entry name" value="RNA_pol_Rpb1_3_sf"/>
</dbReference>
<evidence type="ECO:0000259" key="17">
    <source>
        <dbReference type="SMART" id="SM00663"/>
    </source>
</evidence>
<dbReference type="EMBL" id="JX507300">
    <property type="protein sequence ID" value="AFV31135.1"/>
    <property type="molecule type" value="Genomic_DNA"/>
</dbReference>
<comment type="similarity">
    <text evidence="2 15">Belongs to the RNA polymerase beta' chain family.</text>
</comment>
<comment type="subcellular location">
    <subcellularLocation>
        <location evidence="1">Nucleus</location>
    </subcellularLocation>
</comment>
<dbReference type="InterPro" id="IPR007083">
    <property type="entry name" value="RNA_pol_Rpb1_4"/>
</dbReference>
<dbReference type="Gene3D" id="3.30.1360.140">
    <property type="match status" value="1"/>
</dbReference>
<dbReference type="Pfam" id="PF05001">
    <property type="entry name" value="RNA_pol_Rpb1_R"/>
    <property type="match status" value="14"/>
</dbReference>
<keyword evidence="3 15" id="KW-0240">DNA-directed RNA polymerase</keyword>
<dbReference type="GO" id="GO:0006366">
    <property type="term" value="P:transcription by RNA polymerase II"/>
    <property type="evidence" value="ECO:0007669"/>
    <property type="project" value="InterPro"/>
</dbReference>
<evidence type="ECO:0000256" key="11">
    <source>
        <dbReference type="ARBA" id="ARBA00023125"/>
    </source>
</evidence>
<protein>
    <recommendedName>
        <fullName evidence="15">DNA-directed RNA polymerase subunit</fullName>
        <ecNumber evidence="15">2.7.7.6</ecNumber>
    </recommendedName>
</protein>
<evidence type="ECO:0000256" key="12">
    <source>
        <dbReference type="ARBA" id="ARBA00023163"/>
    </source>
</evidence>
<dbReference type="Gene3D" id="3.30.1490.180">
    <property type="entry name" value="RNA polymerase ii"/>
    <property type="match status" value="1"/>
</dbReference>
<feature type="compositionally biased region" description="Low complexity" evidence="16">
    <location>
        <begin position="1749"/>
        <end position="1760"/>
    </location>
</feature>
<dbReference type="FunFam" id="1.10.150.390:FF:000001">
    <property type="entry name" value="DNA-directed RNA polymerase subunit"/>
    <property type="match status" value="1"/>
</dbReference>
<dbReference type="Gene3D" id="2.40.40.20">
    <property type="match status" value="1"/>
</dbReference>
<dbReference type="Gene3D" id="1.10.150.390">
    <property type="match status" value="1"/>
</dbReference>
<gene>
    <name evidence="18" type="primary">RPB1</name>
</gene>
<dbReference type="SUPFAM" id="SSF64484">
    <property type="entry name" value="beta and beta-prime subunits of DNA dependent RNA-polymerase"/>
    <property type="match status" value="1"/>
</dbReference>
<dbReference type="InterPro" id="IPR007073">
    <property type="entry name" value="RNA_pol_Rpb1_7"/>
</dbReference>
<dbReference type="Pfam" id="PF05000">
    <property type="entry name" value="RNA_pol_Rpb1_4"/>
    <property type="match status" value="1"/>
</dbReference>
<dbReference type="GO" id="GO:0005665">
    <property type="term" value="C:RNA polymerase II, core complex"/>
    <property type="evidence" value="ECO:0007669"/>
    <property type="project" value="TreeGrafter"/>
</dbReference>
<accession>K4N3B4</accession>
<dbReference type="InterPro" id="IPR007066">
    <property type="entry name" value="RNA_pol_Rpb1_3"/>
</dbReference>
<evidence type="ECO:0000256" key="7">
    <source>
        <dbReference type="ARBA" id="ARBA00022723"/>
    </source>
</evidence>
<name>K4N3B4_9EUKA</name>